<dbReference type="InterPro" id="IPR035892">
    <property type="entry name" value="C2_domain_sf"/>
</dbReference>
<dbReference type="Pfam" id="PF00168">
    <property type="entry name" value="C2"/>
    <property type="match status" value="2"/>
</dbReference>
<reference evidence="3 4" key="1">
    <citation type="submission" date="2020-08" db="EMBL/GenBank/DDBJ databases">
        <title>Aphidius gifuensis genome sequencing and assembly.</title>
        <authorList>
            <person name="Du Z."/>
        </authorList>
    </citation>
    <scope>NUCLEOTIDE SEQUENCE [LARGE SCALE GENOMIC DNA]</scope>
    <source>
        <strain evidence="3">YNYX2018</strain>
        <tissue evidence="3">Adults</tissue>
    </source>
</reference>
<keyword evidence="1" id="KW-0472">Membrane</keyword>
<evidence type="ECO:0000313" key="3">
    <source>
        <dbReference type="EMBL" id="KAF7987923.1"/>
    </source>
</evidence>
<feature type="domain" description="C2" evidence="2">
    <location>
        <begin position="143"/>
        <end position="281"/>
    </location>
</feature>
<dbReference type="Gene3D" id="2.60.40.150">
    <property type="entry name" value="C2 domain"/>
    <property type="match status" value="2"/>
</dbReference>
<organism evidence="3 4">
    <name type="scientific">Aphidius gifuensis</name>
    <name type="common">Parasitoid wasp</name>
    <dbReference type="NCBI Taxonomy" id="684658"/>
    <lineage>
        <taxon>Eukaryota</taxon>
        <taxon>Metazoa</taxon>
        <taxon>Ecdysozoa</taxon>
        <taxon>Arthropoda</taxon>
        <taxon>Hexapoda</taxon>
        <taxon>Insecta</taxon>
        <taxon>Pterygota</taxon>
        <taxon>Neoptera</taxon>
        <taxon>Endopterygota</taxon>
        <taxon>Hymenoptera</taxon>
        <taxon>Apocrita</taxon>
        <taxon>Ichneumonoidea</taxon>
        <taxon>Braconidae</taxon>
        <taxon>Aphidiinae</taxon>
        <taxon>Aphidius</taxon>
    </lineage>
</organism>
<dbReference type="CDD" id="cd00276">
    <property type="entry name" value="C2B_Synaptotagmin"/>
    <property type="match status" value="1"/>
</dbReference>
<feature type="domain" description="C2" evidence="2">
    <location>
        <begin position="290"/>
        <end position="415"/>
    </location>
</feature>
<keyword evidence="1" id="KW-1133">Transmembrane helix</keyword>
<evidence type="ECO:0000256" key="1">
    <source>
        <dbReference type="SAM" id="Phobius"/>
    </source>
</evidence>
<gene>
    <name evidence="3" type="ORF">HCN44_003786</name>
</gene>
<name>A0A834XKI6_APHGI</name>
<dbReference type="AlphaFoldDB" id="A0A834XKI6"/>
<dbReference type="SUPFAM" id="SSF49562">
    <property type="entry name" value="C2 domain (Calcium/lipid-binding domain, CaLB)"/>
    <property type="match status" value="2"/>
</dbReference>
<dbReference type="EMBL" id="JACMRX010000006">
    <property type="protein sequence ID" value="KAF7987923.1"/>
    <property type="molecule type" value="Genomic_DNA"/>
</dbReference>
<dbReference type="InterPro" id="IPR000008">
    <property type="entry name" value="C2_dom"/>
</dbReference>
<feature type="transmembrane region" description="Helical" evidence="1">
    <location>
        <begin position="12"/>
        <end position="31"/>
    </location>
</feature>
<dbReference type="OrthoDB" id="67700at2759"/>
<keyword evidence="4" id="KW-1185">Reference proteome</keyword>
<dbReference type="PANTHER" id="PTHR10024">
    <property type="entry name" value="SYNAPTOTAGMIN"/>
    <property type="match status" value="1"/>
</dbReference>
<dbReference type="PROSITE" id="PS50004">
    <property type="entry name" value="C2"/>
    <property type="match status" value="2"/>
</dbReference>
<accession>A0A834XKI6</accession>
<sequence>MFNEIIFQTHGRLLLAGICAIVIFLIALSIVCCLTPGCLGHKCLKIQKKRREKAETTTTMTMTSTTRSTDQQCGNIKLSDVSYRSWRIGSLYDNGSICENSESSPRNSYGSNAHHVFNDPGVSSTLNLVDSGKQKNDKKIKDFPTEIKLSLQYLPTCEETRGNRGKLVIGVESLSGLPPKQYNCTLEPYVTVEIVKYSWTHRKKDVLHFFRTRSIRHTANPIFRETFVIADVDSNEAKEWTLNIVAFDHDRYANHTELCSTRISFKDVKNIFTSPEIHLFNYKMKISSQEFGGILLGISYLPTAQRLTINVMKLRAVKYPQNIKPINFHPYVRILMLNSKTGRKLRKRKTHVLSSSNQLLEFNETLTFDLSFHQLDTVQFIVILCNKIVIDDVPISMTENPSDSEESTNSFNKSSDICLGKVALGKGVRGSTERLHWFSVLQNPRKLVTVWHTLK</sequence>
<proteinExistence type="predicted"/>
<comment type="caution">
    <text evidence="3">The sequence shown here is derived from an EMBL/GenBank/DDBJ whole genome shotgun (WGS) entry which is preliminary data.</text>
</comment>
<protein>
    <recommendedName>
        <fullName evidence="2">C2 domain-containing protein</fullName>
    </recommendedName>
</protein>
<dbReference type="Proteomes" id="UP000639338">
    <property type="component" value="Unassembled WGS sequence"/>
</dbReference>
<dbReference type="SMART" id="SM00239">
    <property type="entry name" value="C2"/>
    <property type="match status" value="2"/>
</dbReference>
<keyword evidence="1" id="KW-0812">Transmembrane</keyword>
<evidence type="ECO:0000313" key="4">
    <source>
        <dbReference type="Proteomes" id="UP000639338"/>
    </source>
</evidence>
<evidence type="ECO:0000259" key="2">
    <source>
        <dbReference type="PROSITE" id="PS50004"/>
    </source>
</evidence>